<evidence type="ECO:0000256" key="1">
    <source>
        <dbReference type="SAM" id="Phobius"/>
    </source>
</evidence>
<reference evidence="3" key="1">
    <citation type="journal article" date="2019" name="Int. J. Syst. Evol. Microbiol.">
        <title>The Global Catalogue of Microorganisms (GCM) 10K type strain sequencing project: providing services to taxonomists for standard genome sequencing and annotation.</title>
        <authorList>
            <consortium name="The Broad Institute Genomics Platform"/>
            <consortium name="The Broad Institute Genome Sequencing Center for Infectious Disease"/>
            <person name="Wu L."/>
            <person name="Ma J."/>
        </authorList>
    </citation>
    <scope>NUCLEOTIDE SEQUENCE [LARGE SCALE GENOMIC DNA]</scope>
    <source>
        <strain evidence="3">CCUG 54523</strain>
    </source>
</reference>
<organism evidence="2 3">
    <name type="scientific">Microbacterium insulae</name>
    <dbReference type="NCBI Taxonomy" id="483014"/>
    <lineage>
        <taxon>Bacteria</taxon>
        <taxon>Bacillati</taxon>
        <taxon>Actinomycetota</taxon>
        <taxon>Actinomycetes</taxon>
        <taxon>Micrococcales</taxon>
        <taxon>Microbacteriaceae</taxon>
        <taxon>Microbacterium</taxon>
    </lineage>
</organism>
<dbReference type="RefSeq" id="WP_204979022.1">
    <property type="nucleotide sequence ID" value="NZ_JBHTII010000002.1"/>
</dbReference>
<keyword evidence="1" id="KW-0812">Transmembrane</keyword>
<feature type="transmembrane region" description="Helical" evidence="1">
    <location>
        <begin position="50"/>
        <end position="68"/>
    </location>
</feature>
<dbReference type="InterPro" id="IPR010718">
    <property type="entry name" value="DUF1294"/>
</dbReference>
<feature type="transmembrane region" description="Helical" evidence="1">
    <location>
        <begin position="21"/>
        <end position="44"/>
    </location>
</feature>
<keyword evidence="1" id="KW-0472">Membrane</keyword>
<proteinExistence type="predicted"/>
<accession>A0ABW3AJU9</accession>
<dbReference type="Proteomes" id="UP001597055">
    <property type="component" value="Unassembled WGS sequence"/>
</dbReference>
<gene>
    <name evidence="2" type="ORF">ACFQ0P_12615</name>
</gene>
<evidence type="ECO:0000313" key="3">
    <source>
        <dbReference type="Proteomes" id="UP001597055"/>
    </source>
</evidence>
<keyword evidence="1" id="KW-1133">Transmembrane helix</keyword>
<comment type="caution">
    <text evidence="2">The sequence shown here is derived from an EMBL/GenBank/DDBJ whole genome shotgun (WGS) entry which is preliminary data.</text>
</comment>
<dbReference type="Pfam" id="PF06961">
    <property type="entry name" value="DUF1294"/>
    <property type="match status" value="1"/>
</dbReference>
<protein>
    <submittedName>
        <fullName evidence="2">DUF1294 domain-containing protein</fullName>
    </submittedName>
</protein>
<sequence>MSLASANRPPRAAERPRDLSRPLPASLSWSVLIVFVASFAVAFFVLGLPWWLPGLYVVLSLVALAVYGRDKRAARRGRPRVSEQSLLLLGALGGWPGSIVAQRVFRHKTRKRSFRRAFWTTVVLNVVTLAGFLTLAIVQGWTLELPALAGVLGLS</sequence>
<dbReference type="EMBL" id="JBHTII010000002">
    <property type="protein sequence ID" value="MFD0791245.1"/>
    <property type="molecule type" value="Genomic_DNA"/>
</dbReference>
<name>A0ABW3AJU9_9MICO</name>
<feature type="transmembrane region" description="Helical" evidence="1">
    <location>
        <begin position="117"/>
        <end position="138"/>
    </location>
</feature>
<keyword evidence="3" id="KW-1185">Reference proteome</keyword>
<evidence type="ECO:0000313" key="2">
    <source>
        <dbReference type="EMBL" id="MFD0791245.1"/>
    </source>
</evidence>